<reference evidence="1 2" key="1">
    <citation type="submission" date="2017-11" db="EMBL/GenBank/DDBJ databases">
        <title>De-novo sequencing of pomegranate (Punica granatum L.) genome.</title>
        <authorList>
            <person name="Akparov Z."/>
            <person name="Amiraslanov A."/>
            <person name="Hajiyeva S."/>
            <person name="Abbasov M."/>
            <person name="Kaur K."/>
            <person name="Hamwieh A."/>
            <person name="Solovyev V."/>
            <person name="Salamov A."/>
            <person name="Braich B."/>
            <person name="Kosarev P."/>
            <person name="Mahmoud A."/>
            <person name="Hajiyev E."/>
            <person name="Babayeva S."/>
            <person name="Izzatullayeva V."/>
            <person name="Mammadov A."/>
            <person name="Mammadov A."/>
            <person name="Sharifova S."/>
            <person name="Ojaghi J."/>
            <person name="Eynullazada K."/>
            <person name="Bayramov B."/>
            <person name="Abdulazimova A."/>
            <person name="Shahmuradov I."/>
        </authorList>
    </citation>
    <scope>NUCLEOTIDE SEQUENCE [LARGE SCALE GENOMIC DNA]</scope>
    <source>
        <strain evidence="2">cv. AG2017</strain>
        <tissue evidence="1">Leaf</tissue>
    </source>
</reference>
<dbReference type="EMBL" id="PGOL01000148">
    <property type="protein sequence ID" value="PKI75839.1"/>
    <property type="molecule type" value="Genomic_DNA"/>
</dbReference>
<proteinExistence type="predicted"/>
<keyword evidence="2" id="KW-1185">Reference proteome</keyword>
<name>A0A2I0L541_PUNGR</name>
<sequence length="104" mass="11441">MGPFPGSGLTRETKTSPERKFEPCSMVLVVLGCVQARFRVSFTCPWIRPPGAPLGKGVCESSGVPRLKQEASEMRTEVPLVILVPRGIFKVPYRISSDAPVIRR</sequence>
<dbReference type="Proteomes" id="UP000233551">
    <property type="component" value="Unassembled WGS sequence"/>
</dbReference>
<protein>
    <submittedName>
        <fullName evidence="1">Uncharacterized protein</fullName>
    </submittedName>
</protein>
<organism evidence="1 2">
    <name type="scientific">Punica granatum</name>
    <name type="common">Pomegranate</name>
    <dbReference type="NCBI Taxonomy" id="22663"/>
    <lineage>
        <taxon>Eukaryota</taxon>
        <taxon>Viridiplantae</taxon>
        <taxon>Streptophyta</taxon>
        <taxon>Embryophyta</taxon>
        <taxon>Tracheophyta</taxon>
        <taxon>Spermatophyta</taxon>
        <taxon>Magnoliopsida</taxon>
        <taxon>eudicotyledons</taxon>
        <taxon>Gunneridae</taxon>
        <taxon>Pentapetalae</taxon>
        <taxon>rosids</taxon>
        <taxon>malvids</taxon>
        <taxon>Myrtales</taxon>
        <taxon>Lythraceae</taxon>
        <taxon>Punica</taxon>
    </lineage>
</organism>
<evidence type="ECO:0000313" key="2">
    <source>
        <dbReference type="Proteomes" id="UP000233551"/>
    </source>
</evidence>
<evidence type="ECO:0000313" key="1">
    <source>
        <dbReference type="EMBL" id="PKI75839.1"/>
    </source>
</evidence>
<dbReference type="AlphaFoldDB" id="A0A2I0L541"/>
<accession>A0A2I0L541</accession>
<gene>
    <name evidence="1" type="ORF">CRG98_003754</name>
</gene>
<comment type="caution">
    <text evidence="1">The sequence shown here is derived from an EMBL/GenBank/DDBJ whole genome shotgun (WGS) entry which is preliminary data.</text>
</comment>